<dbReference type="InterPro" id="IPR010010">
    <property type="entry name" value="PSI_PsaM"/>
</dbReference>
<dbReference type="HAMAP" id="MF_00828">
    <property type="entry name" value="PSI_PsaM"/>
    <property type="match status" value="1"/>
</dbReference>
<geneLocation type="chloroplast" evidence="8"/>
<keyword evidence="6 7" id="KW-0472">Membrane</keyword>
<evidence type="ECO:0000256" key="1">
    <source>
        <dbReference type="ARBA" id="ARBA00022531"/>
    </source>
</evidence>
<evidence type="ECO:0000256" key="2">
    <source>
        <dbReference type="ARBA" id="ARBA00022692"/>
    </source>
</evidence>
<comment type="similarity">
    <text evidence="7">Belongs to the PsaM family.</text>
</comment>
<dbReference type="Pfam" id="PF07465">
    <property type="entry name" value="PsaM"/>
    <property type="match status" value="1"/>
</dbReference>
<name>A0A1I9LKE7_9CHLO</name>
<evidence type="ECO:0000256" key="3">
    <source>
        <dbReference type="ARBA" id="ARBA00022836"/>
    </source>
</evidence>
<dbReference type="InterPro" id="IPR037279">
    <property type="entry name" value="PSI_PsaM_sf"/>
</dbReference>
<evidence type="ECO:0000256" key="6">
    <source>
        <dbReference type="ARBA" id="ARBA00023136"/>
    </source>
</evidence>
<dbReference type="GO" id="GO:0009522">
    <property type="term" value="C:photosystem I"/>
    <property type="evidence" value="ECO:0007669"/>
    <property type="project" value="UniProtKB-KW"/>
</dbReference>
<keyword evidence="1 7" id="KW-0602">Photosynthesis</keyword>
<dbReference type="GO" id="GO:0009535">
    <property type="term" value="C:chloroplast thylakoid membrane"/>
    <property type="evidence" value="ECO:0007669"/>
    <property type="project" value="UniProtKB-SubCell"/>
</dbReference>
<dbReference type="AlphaFoldDB" id="A0A1I9LKE7"/>
<keyword evidence="3 7" id="KW-0603">Photosystem I</keyword>
<dbReference type="EMBL" id="KT946603">
    <property type="protein sequence ID" value="ANJ70808.1"/>
    <property type="molecule type" value="Genomic_DNA"/>
</dbReference>
<dbReference type="GeneID" id="30512012"/>
<keyword evidence="2 7" id="KW-0812">Transmembrane</keyword>
<comment type="subcellular location">
    <subcellularLocation>
        <location evidence="7">Plastid</location>
        <location evidence="7">Chloroplast thylakoid membrane</location>
        <topology evidence="7">Single-pass membrane protein</topology>
    </subcellularLocation>
</comment>
<reference evidence="8" key="1">
    <citation type="journal article" date="2019" name="Mol. Phylogenet. Evol.">
        <title>Reassessment of the classification of bryopsidales (chlorophyta) based on chloroplast phylogenomic analyses.</title>
        <authorList>
            <person name="Cremen M.C."/>
            <person name="Leliaert F."/>
            <person name="West J."/>
            <person name="Lam D.W."/>
            <person name="Shimada S."/>
            <person name="Lopez-Bautista J.M."/>
            <person name="Verbruggen H."/>
        </authorList>
    </citation>
    <scope>NUCLEOTIDE SEQUENCE</scope>
</reference>
<dbReference type="NCBIfam" id="TIGR03053">
    <property type="entry name" value="PS_I_psaM"/>
    <property type="match status" value="1"/>
</dbReference>
<dbReference type="GO" id="GO:0015979">
    <property type="term" value="P:photosynthesis"/>
    <property type="evidence" value="ECO:0007669"/>
    <property type="project" value="UniProtKB-UniRule"/>
</dbReference>
<dbReference type="SUPFAM" id="SSF81548">
    <property type="entry name" value="Subunit XII of photosystem I reaction centre, PsaM"/>
    <property type="match status" value="1"/>
</dbReference>
<feature type="transmembrane region" description="Helical" evidence="7">
    <location>
        <begin position="6"/>
        <end position="29"/>
    </location>
</feature>
<sequence>MIPDNQIYIAIFLSLINALLALRLGNVLYHS</sequence>
<evidence type="ECO:0000256" key="5">
    <source>
        <dbReference type="ARBA" id="ARBA00023078"/>
    </source>
</evidence>
<accession>A0A1I9LKE7</accession>
<keyword evidence="5 7" id="KW-0793">Thylakoid</keyword>
<organism evidence="8">
    <name type="scientific">Codium simulans</name>
    <dbReference type="NCBI Taxonomy" id="589376"/>
    <lineage>
        <taxon>Eukaryota</taxon>
        <taxon>Viridiplantae</taxon>
        <taxon>Chlorophyta</taxon>
        <taxon>core chlorophytes</taxon>
        <taxon>Ulvophyceae</taxon>
        <taxon>TCBD clade</taxon>
        <taxon>Bryopsidales</taxon>
        <taxon>Bryopsidineae</taxon>
        <taxon>Codiaceae</taxon>
        <taxon>Codium</taxon>
    </lineage>
</organism>
<evidence type="ECO:0000313" key="8">
    <source>
        <dbReference type="EMBL" id="ANJ70808.1"/>
    </source>
</evidence>
<proteinExistence type="inferred from homology"/>
<keyword evidence="4 7" id="KW-1133">Transmembrane helix</keyword>
<evidence type="ECO:0000256" key="7">
    <source>
        <dbReference type="HAMAP-Rule" id="MF_00828"/>
    </source>
</evidence>
<evidence type="ECO:0000256" key="4">
    <source>
        <dbReference type="ARBA" id="ARBA00022989"/>
    </source>
</evidence>
<protein>
    <recommendedName>
        <fullName evidence="7">Photosystem I reaction center subunit XII</fullName>
    </recommendedName>
    <alternativeName>
        <fullName evidence="7">PSI-M</fullName>
    </alternativeName>
</protein>
<dbReference type="RefSeq" id="YP_009326883.1">
    <property type="nucleotide sequence ID" value="NC_032043.1"/>
</dbReference>
<keyword evidence="8" id="KW-0150">Chloroplast</keyword>
<keyword evidence="8" id="KW-0934">Plastid</keyword>
<gene>
    <name evidence="7 8" type="primary">psaM</name>
</gene>